<comment type="catalytic activity">
    <reaction evidence="6">
        <text>a quinone + NADH + 5 H(+)(in) = a quinol + NAD(+) + 4 H(+)(out)</text>
        <dbReference type="Rhea" id="RHEA:57888"/>
        <dbReference type="ChEBI" id="CHEBI:15378"/>
        <dbReference type="ChEBI" id="CHEBI:24646"/>
        <dbReference type="ChEBI" id="CHEBI:57540"/>
        <dbReference type="ChEBI" id="CHEBI:57945"/>
        <dbReference type="ChEBI" id="CHEBI:132124"/>
    </reaction>
</comment>
<evidence type="ECO:0000259" key="8">
    <source>
        <dbReference type="Pfam" id="PF00361"/>
    </source>
</evidence>
<keyword evidence="6" id="KW-0830">Ubiquinone</keyword>
<feature type="transmembrane region" description="Helical" evidence="6">
    <location>
        <begin position="227"/>
        <end position="248"/>
    </location>
</feature>
<name>A0A6V8LRP2_9BACT</name>
<dbReference type="AlphaFoldDB" id="A0A6V8LRP2"/>
<dbReference type="InterPro" id="IPR001750">
    <property type="entry name" value="ND/Mrp_TM"/>
</dbReference>
<keyword evidence="6" id="KW-0813">Transport</keyword>
<feature type="transmembrane region" description="Helical" evidence="6">
    <location>
        <begin position="121"/>
        <end position="140"/>
    </location>
</feature>
<dbReference type="GO" id="GO:0051536">
    <property type="term" value="F:iron-sulfur cluster binding"/>
    <property type="evidence" value="ECO:0007669"/>
    <property type="project" value="UniProtKB-KW"/>
</dbReference>
<keyword evidence="6" id="KW-0520">NAD</keyword>
<dbReference type="PROSITE" id="PS51318">
    <property type="entry name" value="TAT"/>
    <property type="match status" value="1"/>
</dbReference>
<dbReference type="InterPro" id="IPR006311">
    <property type="entry name" value="TAT_signal"/>
</dbReference>
<comment type="subunit">
    <text evidence="6">NDH-1 is composed of 14 different subunits. Subunits NuoA, H, J, K, L, M, N constitute the membrane sector of the complex.</text>
</comment>
<dbReference type="GO" id="GO:0042773">
    <property type="term" value="P:ATP synthesis coupled electron transport"/>
    <property type="evidence" value="ECO:0007669"/>
    <property type="project" value="InterPro"/>
</dbReference>
<accession>A0A6V8LRP2</accession>
<reference evidence="9 10" key="1">
    <citation type="submission" date="2020-04" db="EMBL/GenBank/DDBJ databases">
        <authorList>
            <consortium name="Desulfovibrio sp. FSS-1 genome sequencing consortium"/>
            <person name="Shimoshige H."/>
            <person name="Kobayashi H."/>
            <person name="Maekawa T."/>
        </authorList>
    </citation>
    <scope>NUCLEOTIDE SEQUENCE [LARGE SCALE GENOMIC DNA]</scope>
    <source>
        <strain evidence="9 10">SIID29052-01</strain>
    </source>
</reference>
<keyword evidence="6" id="KW-1003">Cell membrane</keyword>
<feature type="transmembrane region" description="Helical" evidence="6">
    <location>
        <begin position="310"/>
        <end position="333"/>
    </location>
</feature>
<dbReference type="InterPro" id="IPR010096">
    <property type="entry name" value="NADH-Q_OxRdtase_suN/2"/>
</dbReference>
<keyword evidence="2 6" id="KW-0812">Transmembrane</keyword>
<keyword evidence="4" id="KW-0411">Iron-sulfur</keyword>
<gene>
    <name evidence="9" type="primary">nuoN_1</name>
    <name evidence="6" type="synonym">nuoN</name>
    <name evidence="9" type="ORF">NNJEOMEG_00281</name>
</gene>
<feature type="transmembrane region" description="Helical" evidence="6">
    <location>
        <begin position="432"/>
        <end position="456"/>
    </location>
</feature>
<dbReference type="RefSeq" id="WP_173080555.1">
    <property type="nucleotide sequence ID" value="NZ_BLTE01000001.1"/>
</dbReference>
<feature type="transmembrane region" description="Helical" evidence="6">
    <location>
        <begin position="6"/>
        <end position="27"/>
    </location>
</feature>
<feature type="transmembrane region" description="Helical" evidence="6">
    <location>
        <begin position="67"/>
        <end position="87"/>
    </location>
</feature>
<dbReference type="EC" id="7.1.1.-" evidence="6"/>
<keyword evidence="5 6" id="KW-0472">Membrane</keyword>
<comment type="subcellular location">
    <subcellularLocation>
        <location evidence="6">Cell membrane</location>
        <topology evidence="6">Multi-pass membrane protein</topology>
    </subcellularLocation>
    <subcellularLocation>
        <location evidence="1">Endomembrane system</location>
        <topology evidence="1">Multi-pass membrane protein</topology>
    </subcellularLocation>
    <subcellularLocation>
        <location evidence="7">Membrane</location>
        <topology evidence="7">Multi-pass membrane protein</topology>
    </subcellularLocation>
</comment>
<keyword evidence="6" id="KW-1278">Translocase</keyword>
<dbReference type="GO" id="GO:0012505">
    <property type="term" value="C:endomembrane system"/>
    <property type="evidence" value="ECO:0007669"/>
    <property type="project" value="UniProtKB-SubCell"/>
</dbReference>
<feature type="transmembrane region" description="Helical" evidence="6">
    <location>
        <begin position="34"/>
        <end position="55"/>
    </location>
</feature>
<feature type="transmembrane region" description="Helical" evidence="6">
    <location>
        <begin position="99"/>
        <end position="115"/>
    </location>
</feature>
<dbReference type="EMBL" id="BLTE01000001">
    <property type="protein sequence ID" value="GFK92456.1"/>
    <property type="molecule type" value="Genomic_DNA"/>
</dbReference>
<comment type="function">
    <text evidence="6">NDH-1 shuttles electrons from NADH, via FMN and iron-sulfur (Fe-S) centers, to quinones in the respiratory chain. The immediate electron acceptor for the enzyme in this species is believed to be ubiquinone. Couples the redox reaction to proton translocation (for every two electrons transferred, four hydrogen ions are translocated across the cytoplasmic membrane), and thus conserves the redox energy in a proton gradient.</text>
</comment>
<dbReference type="GO" id="GO:0048038">
    <property type="term" value="F:quinone binding"/>
    <property type="evidence" value="ECO:0007669"/>
    <property type="project" value="UniProtKB-KW"/>
</dbReference>
<sequence>MNPAIASYLPMIVLACAALAVFTAGALAPSRGRLFRGLALAGAGAAFFASFALPPETAQALTDTGPLARFFAPLLCALTFLTLLFAGEYARRRGFERDEFHALALLAGAGMVLLACARDWVMFSIALETLSLSLYVLIAARRDKVRSLEAAVKYFVLGAVASAMVFMGVAFLYAASGSLDMAASLRVTDGVALTGLALVLTGLAFKLSLAPLHLWTPDVYQGAPAPVAAFLSGGAKVAVFAALLRLSLAKAPLWDALEPALWFAAALSLAAGTLGALLQPSFKRMLAYSSVTHVGFLIMALMSVKAAGPAPALFAAAALGVMDVAVFGCLGLLSPVDEDADMVDGLRGLGFQRPGMAAVLALALVTLAGLPPTAGFMSKLVVFKAALGAGYLWLSIIGALAAVVSLFYVLRVLAALYGAGGGERPELESPGAAGWFAAVLSALGMVWLGVAPAWVLDAAAALPLLP</sequence>
<evidence type="ECO:0000256" key="6">
    <source>
        <dbReference type="HAMAP-Rule" id="MF_00445"/>
    </source>
</evidence>
<feature type="transmembrane region" description="Helical" evidence="6">
    <location>
        <begin position="260"/>
        <end position="278"/>
    </location>
</feature>
<feature type="transmembrane region" description="Helical" evidence="6">
    <location>
        <begin position="285"/>
        <end position="304"/>
    </location>
</feature>
<feature type="transmembrane region" description="Helical" evidence="6">
    <location>
        <begin position="152"/>
        <end position="175"/>
    </location>
</feature>
<feature type="domain" description="NADH:quinone oxidoreductase/Mrp antiporter transmembrane" evidence="8">
    <location>
        <begin position="117"/>
        <end position="404"/>
    </location>
</feature>
<dbReference type="Proteomes" id="UP000494245">
    <property type="component" value="Unassembled WGS sequence"/>
</dbReference>
<dbReference type="NCBIfam" id="TIGR01770">
    <property type="entry name" value="NDH_I_N"/>
    <property type="match status" value="1"/>
</dbReference>
<dbReference type="GO" id="GO:0050136">
    <property type="term" value="F:NADH dehydrogenase (quinone) (non-electrogenic) activity"/>
    <property type="evidence" value="ECO:0007669"/>
    <property type="project" value="UniProtKB-UniRule"/>
</dbReference>
<keyword evidence="4" id="KW-0408">Iron</keyword>
<feature type="transmembrane region" description="Helical" evidence="6">
    <location>
        <begin position="195"/>
        <end position="215"/>
    </location>
</feature>
<feature type="transmembrane region" description="Helical" evidence="6">
    <location>
        <begin position="354"/>
        <end position="371"/>
    </location>
</feature>
<evidence type="ECO:0000256" key="7">
    <source>
        <dbReference type="RuleBase" id="RU000320"/>
    </source>
</evidence>
<evidence type="ECO:0000256" key="2">
    <source>
        <dbReference type="ARBA" id="ARBA00022692"/>
    </source>
</evidence>
<dbReference type="HAMAP" id="MF_00445">
    <property type="entry name" value="NDH1_NuoN_1"/>
    <property type="match status" value="1"/>
</dbReference>
<keyword evidence="9" id="KW-0560">Oxidoreductase</keyword>
<evidence type="ECO:0000313" key="9">
    <source>
        <dbReference type="EMBL" id="GFK92456.1"/>
    </source>
</evidence>
<dbReference type="PANTHER" id="PTHR22773">
    <property type="entry name" value="NADH DEHYDROGENASE"/>
    <property type="match status" value="1"/>
</dbReference>
<keyword evidence="3 6" id="KW-1133">Transmembrane helix</keyword>
<evidence type="ECO:0000256" key="4">
    <source>
        <dbReference type="ARBA" id="ARBA00023014"/>
    </source>
</evidence>
<proteinExistence type="inferred from homology"/>
<feature type="transmembrane region" description="Helical" evidence="6">
    <location>
        <begin position="391"/>
        <end position="420"/>
    </location>
</feature>
<comment type="caution">
    <text evidence="9">The sequence shown here is derived from an EMBL/GenBank/DDBJ whole genome shotgun (WGS) entry which is preliminary data.</text>
</comment>
<dbReference type="Pfam" id="PF00361">
    <property type="entry name" value="Proton_antipo_M"/>
    <property type="match status" value="1"/>
</dbReference>
<evidence type="ECO:0000313" key="10">
    <source>
        <dbReference type="Proteomes" id="UP000494245"/>
    </source>
</evidence>
<comment type="similarity">
    <text evidence="6">Belongs to the complex I subunit 2 family.</text>
</comment>
<organism evidence="9 10">
    <name type="scientific">Fundidesulfovibrio magnetotacticus</name>
    <dbReference type="NCBI Taxonomy" id="2730080"/>
    <lineage>
        <taxon>Bacteria</taxon>
        <taxon>Pseudomonadati</taxon>
        <taxon>Thermodesulfobacteriota</taxon>
        <taxon>Desulfovibrionia</taxon>
        <taxon>Desulfovibrionales</taxon>
        <taxon>Desulfovibrionaceae</taxon>
        <taxon>Fundidesulfovibrio</taxon>
    </lineage>
</organism>
<dbReference type="GO" id="GO:0005886">
    <property type="term" value="C:plasma membrane"/>
    <property type="evidence" value="ECO:0007669"/>
    <property type="project" value="UniProtKB-SubCell"/>
</dbReference>
<evidence type="ECO:0000256" key="5">
    <source>
        <dbReference type="ARBA" id="ARBA00023136"/>
    </source>
</evidence>
<protein>
    <recommendedName>
        <fullName evidence="6">NADH-quinone oxidoreductase subunit N</fullName>
        <ecNumber evidence="6">7.1.1.-</ecNumber>
    </recommendedName>
    <alternativeName>
        <fullName evidence="6">NADH dehydrogenase I subunit N</fullName>
    </alternativeName>
    <alternativeName>
        <fullName evidence="6">NDH-1 subunit N</fullName>
    </alternativeName>
</protein>
<reference evidence="9 10" key="2">
    <citation type="submission" date="2020-05" db="EMBL/GenBank/DDBJ databases">
        <title>Draft genome sequence of Desulfovibrio sp. strainFSS-1.</title>
        <authorList>
            <person name="Shimoshige H."/>
            <person name="Kobayashi H."/>
            <person name="Maekawa T."/>
        </authorList>
    </citation>
    <scope>NUCLEOTIDE SEQUENCE [LARGE SCALE GENOMIC DNA]</scope>
    <source>
        <strain evidence="9 10">SIID29052-01</strain>
    </source>
</reference>
<dbReference type="GO" id="GO:0008137">
    <property type="term" value="F:NADH dehydrogenase (ubiquinone) activity"/>
    <property type="evidence" value="ECO:0007669"/>
    <property type="project" value="InterPro"/>
</dbReference>
<keyword evidence="6" id="KW-0874">Quinone</keyword>
<keyword evidence="10" id="KW-1185">Reference proteome</keyword>
<keyword evidence="4" id="KW-0479">Metal-binding</keyword>
<evidence type="ECO:0000256" key="1">
    <source>
        <dbReference type="ARBA" id="ARBA00004127"/>
    </source>
</evidence>
<evidence type="ECO:0000256" key="3">
    <source>
        <dbReference type="ARBA" id="ARBA00022989"/>
    </source>
</evidence>